<dbReference type="PANTHER" id="PTHR33284:SF1">
    <property type="entry name" value="RIBOSOMAL PROTEIN L25_GLN-TRNA SYNTHETASE, ANTI-CODON-BINDING DOMAIN-CONTAINING PROTEIN"/>
    <property type="match status" value="1"/>
</dbReference>
<keyword evidence="9" id="KW-1185">Reference proteome</keyword>
<gene>
    <name evidence="5" type="primary">rplY</name>
    <name evidence="5" type="synonym">ctc</name>
    <name evidence="8" type="ORF">GBZ86_10725</name>
</gene>
<evidence type="ECO:0000256" key="2">
    <source>
        <dbReference type="ARBA" id="ARBA00022884"/>
    </source>
</evidence>
<dbReference type="PANTHER" id="PTHR33284">
    <property type="entry name" value="RIBOSOMAL PROTEIN L25/GLN-TRNA SYNTHETASE, ANTI-CODON-BINDING DOMAIN-CONTAINING PROTEIN"/>
    <property type="match status" value="1"/>
</dbReference>
<dbReference type="InterPro" id="IPR020056">
    <property type="entry name" value="Rbsml_bL25/Gln-tRNA_synth_N"/>
</dbReference>
<name>A0A6I1MN96_9CLOT</name>
<dbReference type="GO" id="GO:0008097">
    <property type="term" value="F:5S rRNA binding"/>
    <property type="evidence" value="ECO:0007669"/>
    <property type="project" value="InterPro"/>
</dbReference>
<protein>
    <recommendedName>
        <fullName evidence="5">Large ribosomal subunit protein bL25</fullName>
    </recommendedName>
    <alternativeName>
        <fullName evidence="5">General stress protein CTC</fullName>
    </alternativeName>
</protein>
<dbReference type="GO" id="GO:0006412">
    <property type="term" value="P:translation"/>
    <property type="evidence" value="ECO:0007669"/>
    <property type="project" value="UniProtKB-UniRule"/>
</dbReference>
<feature type="domain" description="Large ribosomal subunit protein bL25 beta" evidence="7">
    <location>
        <begin position="98"/>
        <end position="179"/>
    </location>
</feature>
<dbReference type="InterPro" id="IPR037121">
    <property type="entry name" value="Ribosomal_bL25_C"/>
</dbReference>
<dbReference type="InterPro" id="IPR001021">
    <property type="entry name" value="Ribosomal_bL25_long"/>
</dbReference>
<proteinExistence type="inferred from homology"/>
<dbReference type="InterPro" id="IPR020930">
    <property type="entry name" value="Ribosomal_uL5_bac-type"/>
</dbReference>
<accession>A0A6I1MN96</accession>
<dbReference type="AlphaFoldDB" id="A0A6I1MN96"/>
<reference evidence="8 9" key="1">
    <citation type="submission" date="2019-10" db="EMBL/GenBank/DDBJ databases">
        <title>The Genome Sequence of Clostridium tarantellae Isolated from Fish Brain.</title>
        <authorList>
            <person name="Bano L."/>
            <person name="Kiel M."/>
            <person name="Sales G."/>
            <person name="Doxey A.C."/>
            <person name="Mansfield M.J."/>
            <person name="Schiavone M."/>
            <person name="Rossetto O."/>
            <person name="Pirazzini M."/>
            <person name="Dobrindt U."/>
            <person name="Montecucco C."/>
        </authorList>
    </citation>
    <scope>NUCLEOTIDE SEQUENCE [LARGE SCALE GENOMIC DNA]</scope>
    <source>
        <strain evidence="8 9">DSM 3997</strain>
    </source>
</reference>
<evidence type="ECO:0000256" key="3">
    <source>
        <dbReference type="ARBA" id="ARBA00022980"/>
    </source>
</evidence>
<keyword evidence="2 5" id="KW-0694">RNA-binding</keyword>
<dbReference type="EMBL" id="WHJC01000174">
    <property type="protein sequence ID" value="MPQ44233.1"/>
    <property type="molecule type" value="Genomic_DNA"/>
</dbReference>
<keyword evidence="4 5" id="KW-0687">Ribonucleoprotein</keyword>
<dbReference type="CDD" id="cd00495">
    <property type="entry name" value="Ribosomal_L25_TL5_CTC"/>
    <property type="match status" value="1"/>
</dbReference>
<comment type="similarity">
    <text evidence="5">Belongs to the bacterial ribosomal protein bL25 family. CTC subfamily.</text>
</comment>
<dbReference type="RefSeq" id="WP_152890529.1">
    <property type="nucleotide sequence ID" value="NZ_WHJC01000174.1"/>
</dbReference>
<organism evidence="8 9">
    <name type="scientific">Clostridium tarantellae</name>
    <dbReference type="NCBI Taxonomy" id="39493"/>
    <lineage>
        <taxon>Bacteria</taxon>
        <taxon>Bacillati</taxon>
        <taxon>Bacillota</taxon>
        <taxon>Clostridia</taxon>
        <taxon>Eubacteriales</taxon>
        <taxon>Clostridiaceae</taxon>
        <taxon>Clostridium</taxon>
    </lineage>
</organism>
<evidence type="ECO:0000256" key="4">
    <source>
        <dbReference type="ARBA" id="ARBA00023274"/>
    </source>
</evidence>
<evidence type="ECO:0000256" key="1">
    <source>
        <dbReference type="ARBA" id="ARBA00022730"/>
    </source>
</evidence>
<dbReference type="InterPro" id="IPR020057">
    <property type="entry name" value="Ribosomal_bL25_b-dom"/>
</dbReference>
<keyword evidence="1 5" id="KW-0699">rRNA-binding</keyword>
<evidence type="ECO:0000313" key="9">
    <source>
        <dbReference type="Proteomes" id="UP000430345"/>
    </source>
</evidence>
<dbReference type="OrthoDB" id="9790002at2"/>
<dbReference type="InterPro" id="IPR011035">
    <property type="entry name" value="Ribosomal_bL25/Gln-tRNA_synth"/>
</dbReference>
<sequence length="203" mass="23059">MENLKVQSRCKKISHEARKCRKKGMVPGVLYGKNINNLLFEISELELNSAISREGEHGVVNVDFGGENYDTLIKEVQRDPVNRKIIHIDLEKIEANKKITSSVPIHYIGEDLINRNGTILQKDRDSVKVQCEISELPKYINIDVTSVNVGDQIRVSDVEFAKELFVVDDLNTVLASVSYEQKIPEDIDLEPAVNENQKKQDKK</sequence>
<evidence type="ECO:0000259" key="6">
    <source>
        <dbReference type="Pfam" id="PF01386"/>
    </source>
</evidence>
<comment type="subunit">
    <text evidence="5">Part of the 50S ribosomal subunit; part of the 5S rRNA/L5/L18/L25 subcomplex. Contacts the 5S rRNA. Binds to the 5S rRNA independently of L5 and L18.</text>
</comment>
<dbReference type="Pfam" id="PF14693">
    <property type="entry name" value="Ribosomal_TL5_C"/>
    <property type="match status" value="1"/>
</dbReference>
<comment type="function">
    <text evidence="5">This is one of the proteins that binds to the 5S RNA in the ribosome where it forms part of the central protuberance.</text>
</comment>
<dbReference type="Proteomes" id="UP000430345">
    <property type="component" value="Unassembled WGS sequence"/>
</dbReference>
<keyword evidence="3 5" id="KW-0689">Ribosomal protein</keyword>
<dbReference type="GO" id="GO:0022625">
    <property type="term" value="C:cytosolic large ribosomal subunit"/>
    <property type="evidence" value="ECO:0007669"/>
    <property type="project" value="TreeGrafter"/>
</dbReference>
<feature type="domain" description="Large ribosomal subunit protein bL25 L25" evidence="6">
    <location>
        <begin position="4"/>
        <end position="90"/>
    </location>
</feature>
<dbReference type="GO" id="GO:0003735">
    <property type="term" value="F:structural constituent of ribosome"/>
    <property type="evidence" value="ECO:0007669"/>
    <property type="project" value="InterPro"/>
</dbReference>
<dbReference type="Gene3D" id="2.170.120.20">
    <property type="entry name" value="Ribosomal protein L25, beta domain"/>
    <property type="match status" value="1"/>
</dbReference>
<comment type="caution">
    <text evidence="8">The sequence shown here is derived from an EMBL/GenBank/DDBJ whole genome shotgun (WGS) entry which is preliminary data.</text>
</comment>
<evidence type="ECO:0000256" key="5">
    <source>
        <dbReference type="HAMAP-Rule" id="MF_01334"/>
    </source>
</evidence>
<dbReference type="Pfam" id="PF01386">
    <property type="entry name" value="Ribosomal_L25p"/>
    <property type="match status" value="1"/>
</dbReference>
<evidence type="ECO:0000313" key="8">
    <source>
        <dbReference type="EMBL" id="MPQ44233.1"/>
    </source>
</evidence>
<dbReference type="Gene3D" id="2.40.240.10">
    <property type="entry name" value="Ribosomal Protein L25, Chain P"/>
    <property type="match status" value="1"/>
</dbReference>
<dbReference type="NCBIfam" id="TIGR00731">
    <property type="entry name" value="bL25_bact_ctc"/>
    <property type="match status" value="1"/>
</dbReference>
<dbReference type="InterPro" id="IPR029751">
    <property type="entry name" value="Ribosomal_L25_dom"/>
</dbReference>
<dbReference type="SUPFAM" id="SSF50715">
    <property type="entry name" value="Ribosomal protein L25-like"/>
    <property type="match status" value="1"/>
</dbReference>
<evidence type="ECO:0000259" key="7">
    <source>
        <dbReference type="Pfam" id="PF14693"/>
    </source>
</evidence>
<dbReference type="HAMAP" id="MF_01334">
    <property type="entry name" value="Ribosomal_bL25_CTC"/>
    <property type="match status" value="1"/>
</dbReference>